<comment type="similarity">
    <text evidence="7">Belongs to the binding-protein-dependent transport system permease family.</text>
</comment>
<keyword evidence="2 7" id="KW-0813">Transport</keyword>
<organism evidence="9 10">
    <name type="scientific">Paenibacillus amylolyticus</name>
    <dbReference type="NCBI Taxonomy" id="1451"/>
    <lineage>
        <taxon>Bacteria</taxon>
        <taxon>Bacillati</taxon>
        <taxon>Bacillota</taxon>
        <taxon>Bacilli</taxon>
        <taxon>Bacillales</taxon>
        <taxon>Paenibacillaceae</taxon>
        <taxon>Paenibacillus</taxon>
    </lineage>
</organism>
<dbReference type="RefSeq" id="WP_310135644.1">
    <property type="nucleotide sequence ID" value="NZ_JAVDTR010000001.1"/>
</dbReference>
<proteinExistence type="inferred from homology"/>
<feature type="transmembrane region" description="Helical" evidence="7">
    <location>
        <begin position="139"/>
        <end position="161"/>
    </location>
</feature>
<name>A0AAP5LNL6_PAEAM</name>
<evidence type="ECO:0000256" key="6">
    <source>
        <dbReference type="ARBA" id="ARBA00023136"/>
    </source>
</evidence>
<keyword evidence="5 7" id="KW-1133">Transmembrane helix</keyword>
<evidence type="ECO:0000259" key="8">
    <source>
        <dbReference type="PROSITE" id="PS50928"/>
    </source>
</evidence>
<feature type="transmembrane region" description="Helical" evidence="7">
    <location>
        <begin position="107"/>
        <end position="127"/>
    </location>
</feature>
<dbReference type="Proteomes" id="UP001254832">
    <property type="component" value="Unassembled WGS sequence"/>
</dbReference>
<evidence type="ECO:0000256" key="7">
    <source>
        <dbReference type="RuleBase" id="RU363032"/>
    </source>
</evidence>
<evidence type="ECO:0000256" key="2">
    <source>
        <dbReference type="ARBA" id="ARBA00022448"/>
    </source>
</evidence>
<dbReference type="PROSITE" id="PS50928">
    <property type="entry name" value="ABC_TM1"/>
    <property type="match status" value="1"/>
</dbReference>
<dbReference type="GO" id="GO:0005886">
    <property type="term" value="C:plasma membrane"/>
    <property type="evidence" value="ECO:0007669"/>
    <property type="project" value="UniProtKB-SubCell"/>
</dbReference>
<comment type="caution">
    <text evidence="9">The sequence shown here is derived from an EMBL/GenBank/DDBJ whole genome shotgun (WGS) entry which is preliminary data.</text>
</comment>
<evidence type="ECO:0000313" key="10">
    <source>
        <dbReference type="Proteomes" id="UP001254832"/>
    </source>
</evidence>
<dbReference type="GO" id="GO:0055085">
    <property type="term" value="P:transmembrane transport"/>
    <property type="evidence" value="ECO:0007669"/>
    <property type="project" value="InterPro"/>
</dbReference>
<evidence type="ECO:0000256" key="5">
    <source>
        <dbReference type="ARBA" id="ARBA00022989"/>
    </source>
</evidence>
<feature type="transmembrane region" description="Helical" evidence="7">
    <location>
        <begin position="187"/>
        <end position="208"/>
    </location>
</feature>
<dbReference type="Gene3D" id="1.10.3720.10">
    <property type="entry name" value="MetI-like"/>
    <property type="match status" value="1"/>
</dbReference>
<dbReference type="SUPFAM" id="SSF161098">
    <property type="entry name" value="MetI-like"/>
    <property type="match status" value="1"/>
</dbReference>
<dbReference type="PANTHER" id="PTHR43744">
    <property type="entry name" value="ABC TRANSPORTER PERMEASE PROTEIN MG189-RELATED-RELATED"/>
    <property type="match status" value="1"/>
</dbReference>
<dbReference type="InterPro" id="IPR000515">
    <property type="entry name" value="MetI-like"/>
</dbReference>
<keyword evidence="4 7" id="KW-0812">Transmembrane</keyword>
<accession>A0AAP5LNL6</accession>
<reference evidence="9" key="1">
    <citation type="submission" date="2023-07" db="EMBL/GenBank/DDBJ databases">
        <title>Sorghum-associated microbial communities from plants grown in Nebraska, USA.</title>
        <authorList>
            <person name="Schachtman D."/>
        </authorList>
    </citation>
    <scope>NUCLEOTIDE SEQUENCE</scope>
    <source>
        <strain evidence="9">BE80</strain>
    </source>
</reference>
<sequence>MAKEERLWHWGSNIILILLSLACICPFLLLVISSLTDEQSIIQQGYSFFPETFSFAAYEYIWQQSSLIFNAYGITIFVTVVGTASSLLITSMLAYPLSRPDLPGGKFVAFLLFFALLFNGGLAPTYIIYTQIFYLKNTLAALIIPGLLMNGFSVLMMRGFFMTTVPSSVLESASIDGAREFTIYRKIVLPLSLPILAVVGLLQGLMYWNDWFNGLIYLTDPKLYSLQTVMNQLMSNIQFLSNNSSVSSLASDSMQELPTEAFRMAIAVISIAPIMLAYPFLQKYFVKGLALGAVKG</sequence>
<evidence type="ECO:0000313" key="9">
    <source>
        <dbReference type="EMBL" id="MDR6721639.1"/>
    </source>
</evidence>
<dbReference type="AlphaFoldDB" id="A0AAP5LNL6"/>
<evidence type="ECO:0000256" key="4">
    <source>
        <dbReference type="ARBA" id="ARBA00022692"/>
    </source>
</evidence>
<feature type="domain" description="ABC transmembrane type-1" evidence="8">
    <location>
        <begin position="72"/>
        <end position="281"/>
    </location>
</feature>
<dbReference type="CDD" id="cd06261">
    <property type="entry name" value="TM_PBP2"/>
    <property type="match status" value="1"/>
</dbReference>
<keyword evidence="6 7" id="KW-0472">Membrane</keyword>
<dbReference type="InterPro" id="IPR035906">
    <property type="entry name" value="MetI-like_sf"/>
</dbReference>
<dbReference type="PROSITE" id="PS51257">
    <property type="entry name" value="PROKAR_LIPOPROTEIN"/>
    <property type="match status" value="1"/>
</dbReference>
<dbReference type="Pfam" id="PF00528">
    <property type="entry name" value="BPD_transp_1"/>
    <property type="match status" value="1"/>
</dbReference>
<dbReference type="EMBL" id="JAVDTR010000001">
    <property type="protein sequence ID" value="MDR6721639.1"/>
    <property type="molecule type" value="Genomic_DNA"/>
</dbReference>
<keyword evidence="3" id="KW-1003">Cell membrane</keyword>
<protein>
    <submittedName>
        <fullName evidence="9">Aldouronate transport system permease protein</fullName>
    </submittedName>
</protein>
<feature type="transmembrane region" description="Helical" evidence="7">
    <location>
        <begin position="12"/>
        <end position="32"/>
    </location>
</feature>
<evidence type="ECO:0000256" key="1">
    <source>
        <dbReference type="ARBA" id="ARBA00004651"/>
    </source>
</evidence>
<feature type="transmembrane region" description="Helical" evidence="7">
    <location>
        <begin position="261"/>
        <end position="281"/>
    </location>
</feature>
<comment type="subcellular location">
    <subcellularLocation>
        <location evidence="1 7">Cell membrane</location>
        <topology evidence="1 7">Multi-pass membrane protein</topology>
    </subcellularLocation>
</comment>
<evidence type="ECO:0000256" key="3">
    <source>
        <dbReference type="ARBA" id="ARBA00022475"/>
    </source>
</evidence>
<feature type="transmembrane region" description="Helical" evidence="7">
    <location>
        <begin position="71"/>
        <end position="95"/>
    </location>
</feature>
<dbReference type="PANTHER" id="PTHR43744:SF9">
    <property type="entry name" value="POLYGALACTURONAN_RHAMNOGALACTURONAN TRANSPORT SYSTEM PERMEASE PROTEIN YTCP"/>
    <property type="match status" value="1"/>
</dbReference>
<gene>
    <name evidence="9" type="ORF">J2W91_000087</name>
</gene>